<dbReference type="GO" id="GO:0006281">
    <property type="term" value="P:DNA repair"/>
    <property type="evidence" value="ECO:0007669"/>
    <property type="project" value="TreeGrafter"/>
</dbReference>
<reference evidence="5" key="1">
    <citation type="submission" date="2006-10" db="EMBL/GenBank/DDBJ databases">
        <title>Complete sequence of Solibacter usitatus Ellin6076.</title>
        <authorList>
            <consortium name="US DOE Joint Genome Institute"/>
            <person name="Copeland A."/>
            <person name="Lucas S."/>
            <person name="Lapidus A."/>
            <person name="Barry K."/>
            <person name="Detter J.C."/>
            <person name="Glavina del Rio T."/>
            <person name="Hammon N."/>
            <person name="Israni S."/>
            <person name="Dalin E."/>
            <person name="Tice H."/>
            <person name="Pitluck S."/>
            <person name="Thompson L.S."/>
            <person name="Brettin T."/>
            <person name="Bruce D."/>
            <person name="Han C."/>
            <person name="Tapia R."/>
            <person name="Gilna P."/>
            <person name="Schmutz J."/>
            <person name="Larimer F."/>
            <person name="Land M."/>
            <person name="Hauser L."/>
            <person name="Kyrpides N."/>
            <person name="Mikhailova N."/>
            <person name="Janssen P.H."/>
            <person name="Kuske C.R."/>
            <person name="Richardson P."/>
        </authorList>
    </citation>
    <scope>NUCLEOTIDE SEQUENCE</scope>
    <source>
        <strain evidence="5">Ellin6076</strain>
    </source>
</reference>
<comment type="catalytic activity">
    <reaction evidence="1">
        <text>2-phosphoglycolate + H2O = glycolate + phosphate</text>
        <dbReference type="Rhea" id="RHEA:14369"/>
        <dbReference type="ChEBI" id="CHEBI:15377"/>
        <dbReference type="ChEBI" id="CHEBI:29805"/>
        <dbReference type="ChEBI" id="CHEBI:43474"/>
        <dbReference type="ChEBI" id="CHEBI:58033"/>
        <dbReference type="EC" id="3.1.3.18"/>
    </reaction>
</comment>
<dbReference type="NCBIfam" id="TIGR01549">
    <property type="entry name" value="HAD-SF-IA-v1"/>
    <property type="match status" value="1"/>
</dbReference>
<dbReference type="InterPro" id="IPR023198">
    <property type="entry name" value="PGP-like_dom2"/>
</dbReference>
<protein>
    <recommendedName>
        <fullName evidence="4">phosphoglycolate phosphatase</fullName>
        <ecNumber evidence="4">3.1.3.18</ecNumber>
    </recommendedName>
</protein>
<dbReference type="AlphaFoldDB" id="Q01VV9"/>
<dbReference type="GO" id="GO:0005829">
    <property type="term" value="C:cytosol"/>
    <property type="evidence" value="ECO:0007669"/>
    <property type="project" value="TreeGrafter"/>
</dbReference>
<dbReference type="FunCoup" id="Q01VV9">
    <property type="interactions" value="476"/>
</dbReference>
<comment type="similarity">
    <text evidence="3">Belongs to the HAD-like hydrolase superfamily. CbbY/CbbZ/Gph/YieH family.</text>
</comment>
<dbReference type="PANTHER" id="PTHR43434">
    <property type="entry name" value="PHOSPHOGLYCOLATE PHOSPHATASE"/>
    <property type="match status" value="1"/>
</dbReference>
<dbReference type="SFLD" id="SFLDG01135">
    <property type="entry name" value="C1.5.6:_HAD__Beta-PGM__Phospha"/>
    <property type="match status" value="1"/>
</dbReference>
<dbReference type="Pfam" id="PF13419">
    <property type="entry name" value="HAD_2"/>
    <property type="match status" value="1"/>
</dbReference>
<dbReference type="InterPro" id="IPR050155">
    <property type="entry name" value="HAD-like_hydrolase_sf"/>
</dbReference>
<dbReference type="InterPro" id="IPR023214">
    <property type="entry name" value="HAD_sf"/>
</dbReference>
<dbReference type="HOGENOM" id="CLU_045011_19_1_0"/>
<name>Q01VV9_SOLUE</name>
<dbReference type="InParanoid" id="Q01VV9"/>
<dbReference type="InterPro" id="IPR036412">
    <property type="entry name" value="HAD-like_sf"/>
</dbReference>
<keyword evidence="5" id="KW-0378">Hydrolase</keyword>
<dbReference type="GO" id="GO:0008967">
    <property type="term" value="F:phosphoglycolate phosphatase activity"/>
    <property type="evidence" value="ECO:0007669"/>
    <property type="project" value="UniProtKB-EC"/>
</dbReference>
<dbReference type="InterPro" id="IPR006439">
    <property type="entry name" value="HAD-SF_hydro_IA"/>
</dbReference>
<evidence type="ECO:0000256" key="4">
    <source>
        <dbReference type="ARBA" id="ARBA00013078"/>
    </source>
</evidence>
<dbReference type="PANTHER" id="PTHR43434:SF1">
    <property type="entry name" value="PHOSPHOGLYCOLATE PHOSPHATASE"/>
    <property type="match status" value="1"/>
</dbReference>
<dbReference type="KEGG" id="sus:Acid_5253"/>
<evidence type="ECO:0000313" key="5">
    <source>
        <dbReference type="EMBL" id="ABJ86206.1"/>
    </source>
</evidence>
<sequence length="219" mass="24142">MDLLIFDLDGTLIDSKLDLAHAVNATRTHMGMSTLDHERVYSYVGNGAPVLIRRALGEQATEPQVEEALEFFLEYYREHYLDHTVLYPGVRESLDRFQAAGKRMAVLTNKPVRISTAIVEGLGVGGHFFRVYGGNSFDFKKPNPIGVEALIREAGVTADRSVMIGDSSVDIQTARNAGILSCGVTYGFQPETLADPAPDRLADRMEELADWILGRPGEK</sequence>
<dbReference type="STRING" id="234267.Acid_5253"/>
<dbReference type="SFLD" id="SFLDS00003">
    <property type="entry name" value="Haloacid_Dehalogenase"/>
    <property type="match status" value="1"/>
</dbReference>
<organism evidence="5">
    <name type="scientific">Solibacter usitatus (strain Ellin6076)</name>
    <dbReference type="NCBI Taxonomy" id="234267"/>
    <lineage>
        <taxon>Bacteria</taxon>
        <taxon>Pseudomonadati</taxon>
        <taxon>Acidobacteriota</taxon>
        <taxon>Terriglobia</taxon>
        <taxon>Bryobacterales</taxon>
        <taxon>Solibacteraceae</taxon>
        <taxon>Candidatus Solibacter</taxon>
    </lineage>
</organism>
<dbReference type="eggNOG" id="COG0546">
    <property type="taxonomic scope" value="Bacteria"/>
</dbReference>
<dbReference type="Gene3D" id="1.10.150.240">
    <property type="entry name" value="Putative phosphatase, domain 2"/>
    <property type="match status" value="1"/>
</dbReference>
<dbReference type="SFLD" id="SFLDG01129">
    <property type="entry name" value="C1.5:_HAD__Beta-PGM__Phosphata"/>
    <property type="match status" value="1"/>
</dbReference>
<accession>Q01VV9</accession>
<dbReference type="SUPFAM" id="SSF56784">
    <property type="entry name" value="HAD-like"/>
    <property type="match status" value="1"/>
</dbReference>
<gene>
    <name evidence="5" type="ordered locus">Acid_5253</name>
</gene>
<dbReference type="InterPro" id="IPR041492">
    <property type="entry name" value="HAD_2"/>
</dbReference>
<comment type="pathway">
    <text evidence="2">Organic acid metabolism; glycolate biosynthesis; glycolate from 2-phosphoglycolate: step 1/1.</text>
</comment>
<dbReference type="EMBL" id="CP000473">
    <property type="protein sequence ID" value="ABJ86206.1"/>
    <property type="molecule type" value="Genomic_DNA"/>
</dbReference>
<proteinExistence type="inferred from homology"/>
<evidence type="ECO:0000256" key="3">
    <source>
        <dbReference type="ARBA" id="ARBA00006171"/>
    </source>
</evidence>
<dbReference type="EC" id="3.1.3.18" evidence="4"/>
<dbReference type="OrthoDB" id="9807630at2"/>
<dbReference type="Gene3D" id="3.40.50.1000">
    <property type="entry name" value="HAD superfamily/HAD-like"/>
    <property type="match status" value="1"/>
</dbReference>
<evidence type="ECO:0000256" key="1">
    <source>
        <dbReference type="ARBA" id="ARBA00000830"/>
    </source>
</evidence>
<evidence type="ECO:0000256" key="2">
    <source>
        <dbReference type="ARBA" id="ARBA00004818"/>
    </source>
</evidence>